<evidence type="ECO:0000256" key="6">
    <source>
        <dbReference type="ARBA" id="ARBA00022498"/>
    </source>
</evidence>
<keyword evidence="12" id="KW-0511">Multifunctional enzyme</keyword>
<sequence length="380" mass="42652">MKLDPLGKLRDKIDDVDQQLVDLLAQRLALVAEVGDIKSEHGLPIYVPERETAMLEKRRAEAESKGVPGDLIEDVLRRVMRESYASEKDSGFKTVKPDLGRIVVIGGAGKLGMLFVRMFRLSGYQVDILEQGDWDNADALFANAGLVVVSVPINLTETIIAKLGCLPKDCVLADITSIKSKPLQAMLNAHQGPVVGLHPMFGPDVGNLAKQVIVCCDGRGKEQYQWLLAQMQIWGARIYHVDAKQHDEAMTLIQALRHFTTFVYGAHLAEENPDIQQLLDLSSPIYRLELAMVGRLFAQDPTLYADIILASDNNVAMIRRYAERFMQAAEMLERNDKDGFIRSFEMVSDWFGDYSTQFLQESRNLLLQANDNRQFVNVDN</sequence>
<evidence type="ECO:0000256" key="4">
    <source>
        <dbReference type="ARBA" id="ARBA00005067"/>
    </source>
</evidence>
<proteinExistence type="inferred from homology"/>
<dbReference type="UniPathway" id="UPA00120">
    <property type="reaction ID" value="UER00203"/>
</dbReference>
<evidence type="ECO:0000256" key="5">
    <source>
        <dbReference type="ARBA" id="ARBA00022490"/>
    </source>
</evidence>
<dbReference type="Gene3D" id="1.10.3660.10">
    <property type="entry name" value="6-phosphogluconate dehydrogenase C-terminal like domain"/>
    <property type="match status" value="1"/>
</dbReference>
<evidence type="ECO:0000256" key="10">
    <source>
        <dbReference type="ARBA" id="ARBA00023141"/>
    </source>
</evidence>
<dbReference type="FunFam" id="1.10.3660.10:FF:000001">
    <property type="entry name" value="T-protein"/>
    <property type="match status" value="1"/>
</dbReference>
<reference evidence="20" key="1">
    <citation type="submission" date="2018-05" db="EMBL/GenBank/DDBJ databases">
        <authorList>
            <person name="Cea G.-C."/>
            <person name="William W."/>
        </authorList>
    </citation>
    <scope>NUCLEOTIDE SEQUENCE [LARGE SCALE GENOMIC DNA]</scope>
    <source>
        <strain evidence="20">DB21MT 5</strain>
    </source>
</reference>
<dbReference type="InterPro" id="IPR050812">
    <property type="entry name" value="Preph/Arog_dehydrog"/>
</dbReference>
<dbReference type="FunFam" id="3.40.50.720:FF:000170">
    <property type="entry name" value="T-protein"/>
    <property type="match status" value="1"/>
</dbReference>
<dbReference type="PROSITE" id="PS51168">
    <property type="entry name" value="CHORISMATE_MUT_2"/>
    <property type="match status" value="1"/>
</dbReference>
<dbReference type="OrthoDB" id="6198144at2"/>
<dbReference type="RefSeq" id="WP_112717639.1">
    <property type="nucleotide sequence ID" value="NZ_LS483250.1"/>
</dbReference>
<evidence type="ECO:0000256" key="7">
    <source>
        <dbReference type="ARBA" id="ARBA00022605"/>
    </source>
</evidence>
<keyword evidence="10 16" id="KW-0057">Aromatic amino acid biosynthesis</keyword>
<comment type="subcellular location">
    <subcellularLocation>
        <location evidence="2 16">Cytoplasm</location>
    </subcellularLocation>
</comment>
<protein>
    <recommendedName>
        <fullName evidence="15 16">T-protein</fullName>
    </recommendedName>
</protein>
<comment type="similarity">
    <text evidence="14">In the C-terminal section; belongs to the prephenate/arogenate dehydrogenase family.</text>
</comment>
<dbReference type="PANTHER" id="PTHR21363">
    <property type="entry name" value="PREPHENATE DEHYDROGENASE"/>
    <property type="match status" value="1"/>
</dbReference>
<dbReference type="InterPro" id="IPR036263">
    <property type="entry name" value="Chorismate_II_sf"/>
</dbReference>
<dbReference type="GO" id="GO:0070403">
    <property type="term" value="F:NAD+ binding"/>
    <property type="evidence" value="ECO:0007669"/>
    <property type="project" value="InterPro"/>
</dbReference>
<dbReference type="InterPro" id="IPR036979">
    <property type="entry name" value="CM_dom_sf"/>
</dbReference>
<dbReference type="Pfam" id="PF01817">
    <property type="entry name" value="CM_2"/>
    <property type="match status" value="1"/>
</dbReference>
<dbReference type="GO" id="GO:0006571">
    <property type="term" value="P:tyrosine biosynthetic process"/>
    <property type="evidence" value="ECO:0007669"/>
    <property type="project" value="UniProtKB-UniPathway"/>
</dbReference>
<evidence type="ECO:0000256" key="1">
    <source>
        <dbReference type="ARBA" id="ARBA00000824"/>
    </source>
</evidence>
<dbReference type="PROSITE" id="PS51176">
    <property type="entry name" value="PDH_ADH"/>
    <property type="match status" value="1"/>
</dbReference>
<dbReference type="GO" id="GO:0004106">
    <property type="term" value="F:chorismate mutase activity"/>
    <property type="evidence" value="ECO:0007669"/>
    <property type="project" value="UniProtKB-EC"/>
</dbReference>
<dbReference type="InterPro" id="IPR036291">
    <property type="entry name" value="NAD(P)-bd_dom_sf"/>
</dbReference>
<comment type="pathway">
    <text evidence="3 16">Metabolic intermediate biosynthesis; prephenate biosynthesis; prephenate from chorismate: step 1/1.</text>
</comment>
<evidence type="ECO:0000256" key="8">
    <source>
        <dbReference type="ARBA" id="ARBA00023002"/>
    </source>
</evidence>
<dbReference type="InterPro" id="IPR046826">
    <property type="entry name" value="PDH_N"/>
</dbReference>
<evidence type="ECO:0000259" key="18">
    <source>
        <dbReference type="PROSITE" id="PS51176"/>
    </source>
</evidence>
<evidence type="ECO:0000256" key="16">
    <source>
        <dbReference type="PIRNR" id="PIRNR001499"/>
    </source>
</evidence>
<keyword evidence="20" id="KW-1185">Reference proteome</keyword>
<evidence type="ECO:0000259" key="17">
    <source>
        <dbReference type="PROSITE" id="PS51168"/>
    </source>
</evidence>
<dbReference type="GO" id="GO:0046417">
    <property type="term" value="P:chorismate metabolic process"/>
    <property type="evidence" value="ECO:0007669"/>
    <property type="project" value="InterPro"/>
</dbReference>
<evidence type="ECO:0000313" key="19">
    <source>
        <dbReference type="EMBL" id="SQD80356.1"/>
    </source>
</evidence>
<dbReference type="InterPro" id="IPR008244">
    <property type="entry name" value="Chor_mut/prephenate_DH_T"/>
</dbReference>
<evidence type="ECO:0000256" key="11">
    <source>
        <dbReference type="ARBA" id="ARBA00023235"/>
    </source>
</evidence>
<keyword evidence="11 16" id="KW-0413">Isomerase</keyword>
<dbReference type="KEGG" id="mya:MORIYA_3904"/>
<dbReference type="InterPro" id="IPR008927">
    <property type="entry name" value="6-PGluconate_DH-like_C_sf"/>
</dbReference>
<dbReference type="InterPro" id="IPR002701">
    <property type="entry name" value="CM_II_prokaryot"/>
</dbReference>
<name>A0A330LVN3_9GAMM</name>
<dbReference type="GO" id="GO:0004665">
    <property type="term" value="F:prephenate dehydrogenase (NADP+) activity"/>
    <property type="evidence" value="ECO:0007669"/>
    <property type="project" value="InterPro"/>
</dbReference>
<comment type="catalytic activity">
    <reaction evidence="1">
        <text>chorismate = prephenate</text>
        <dbReference type="Rhea" id="RHEA:13897"/>
        <dbReference type="ChEBI" id="CHEBI:29748"/>
        <dbReference type="ChEBI" id="CHEBI:29934"/>
        <dbReference type="EC" id="5.4.99.5"/>
    </reaction>
</comment>
<evidence type="ECO:0000256" key="2">
    <source>
        <dbReference type="ARBA" id="ARBA00004496"/>
    </source>
</evidence>
<dbReference type="PIRSF" id="PIRSF001499">
    <property type="entry name" value="Chor_mut_pdh_Tpr"/>
    <property type="match status" value="1"/>
</dbReference>
<dbReference type="GO" id="GO:0008977">
    <property type="term" value="F:prephenate dehydrogenase (NAD+) activity"/>
    <property type="evidence" value="ECO:0007669"/>
    <property type="project" value="UniProtKB-EC"/>
</dbReference>
<dbReference type="AlphaFoldDB" id="A0A330LVN3"/>
<dbReference type="SUPFAM" id="SSF48600">
    <property type="entry name" value="Chorismate mutase II"/>
    <property type="match status" value="1"/>
</dbReference>
<dbReference type="Pfam" id="PF20463">
    <property type="entry name" value="PDH_C"/>
    <property type="match status" value="1"/>
</dbReference>
<organism evidence="19 20">
    <name type="scientific">Moritella yayanosii</name>
    <dbReference type="NCBI Taxonomy" id="69539"/>
    <lineage>
        <taxon>Bacteria</taxon>
        <taxon>Pseudomonadati</taxon>
        <taxon>Pseudomonadota</taxon>
        <taxon>Gammaproteobacteria</taxon>
        <taxon>Alteromonadales</taxon>
        <taxon>Moritellaceae</taxon>
        <taxon>Moritella</taxon>
    </lineage>
</organism>
<dbReference type="Proteomes" id="UP000250163">
    <property type="component" value="Chromosome MORIYA"/>
</dbReference>
<keyword evidence="5 16" id="KW-0963">Cytoplasm</keyword>
<evidence type="ECO:0000256" key="9">
    <source>
        <dbReference type="ARBA" id="ARBA00023027"/>
    </source>
</evidence>
<dbReference type="NCBIfam" id="TIGR01799">
    <property type="entry name" value="CM_T"/>
    <property type="match status" value="1"/>
</dbReference>
<dbReference type="InterPro" id="IPR011277">
    <property type="entry name" value="CM_T"/>
</dbReference>
<dbReference type="SMART" id="SM00830">
    <property type="entry name" value="CM_2"/>
    <property type="match status" value="1"/>
</dbReference>
<comment type="catalytic activity">
    <reaction evidence="13">
        <text>prephenate + NAD(+) = 3-(4-hydroxyphenyl)pyruvate + CO2 + NADH</text>
        <dbReference type="Rhea" id="RHEA:13869"/>
        <dbReference type="ChEBI" id="CHEBI:16526"/>
        <dbReference type="ChEBI" id="CHEBI:29934"/>
        <dbReference type="ChEBI" id="CHEBI:36242"/>
        <dbReference type="ChEBI" id="CHEBI:57540"/>
        <dbReference type="ChEBI" id="CHEBI:57945"/>
        <dbReference type="EC" id="1.3.1.12"/>
    </reaction>
</comment>
<dbReference type="PANTHER" id="PTHR21363:SF0">
    <property type="entry name" value="PREPHENATE DEHYDROGENASE [NADP(+)]"/>
    <property type="match status" value="1"/>
</dbReference>
<dbReference type="InterPro" id="IPR003099">
    <property type="entry name" value="Prephen_DH"/>
</dbReference>
<evidence type="ECO:0000313" key="20">
    <source>
        <dbReference type="Proteomes" id="UP000250163"/>
    </source>
</evidence>
<dbReference type="NCBIfam" id="NF008400">
    <property type="entry name" value="PRK11199.1"/>
    <property type="match status" value="1"/>
</dbReference>
<keyword evidence="8 16" id="KW-0560">Oxidoreductase</keyword>
<dbReference type="InterPro" id="IPR046825">
    <property type="entry name" value="PDH_C"/>
</dbReference>
<keyword evidence="9 16" id="KW-0520">NAD</keyword>
<dbReference type="SUPFAM" id="SSF51735">
    <property type="entry name" value="NAD(P)-binding Rossmann-fold domains"/>
    <property type="match status" value="1"/>
</dbReference>
<gene>
    <name evidence="19" type="primary">tyrA</name>
    <name evidence="19" type="ORF">MORIYA_3904</name>
</gene>
<evidence type="ECO:0000256" key="14">
    <source>
        <dbReference type="ARBA" id="ARBA00061334"/>
    </source>
</evidence>
<dbReference type="GO" id="GO:0005737">
    <property type="term" value="C:cytoplasm"/>
    <property type="evidence" value="ECO:0007669"/>
    <property type="project" value="UniProtKB-SubCell"/>
</dbReference>
<keyword evidence="6 16" id="KW-0827">Tyrosine biosynthesis</keyword>
<dbReference type="Pfam" id="PF02153">
    <property type="entry name" value="PDH_N"/>
    <property type="match status" value="1"/>
</dbReference>
<dbReference type="UniPathway" id="UPA00122">
    <property type="reaction ID" value="UER00961"/>
</dbReference>
<dbReference type="EMBL" id="LS483250">
    <property type="protein sequence ID" value="SQD80356.1"/>
    <property type="molecule type" value="Genomic_DNA"/>
</dbReference>
<keyword evidence="7 16" id="KW-0028">Amino-acid biosynthesis</keyword>
<feature type="domain" description="Chorismate mutase" evidence="17">
    <location>
        <begin position="1"/>
        <end position="91"/>
    </location>
</feature>
<dbReference type="Gene3D" id="1.20.59.10">
    <property type="entry name" value="Chorismate mutase"/>
    <property type="match status" value="1"/>
</dbReference>
<dbReference type="Gene3D" id="3.40.50.720">
    <property type="entry name" value="NAD(P)-binding Rossmann-like Domain"/>
    <property type="match status" value="1"/>
</dbReference>
<dbReference type="SUPFAM" id="SSF48179">
    <property type="entry name" value="6-phosphogluconate dehydrogenase C-terminal domain-like"/>
    <property type="match status" value="1"/>
</dbReference>
<evidence type="ECO:0000256" key="15">
    <source>
        <dbReference type="ARBA" id="ARBA00074179"/>
    </source>
</evidence>
<feature type="domain" description="Prephenate/arogenate dehydrogenase" evidence="18">
    <location>
        <begin position="100"/>
        <end position="362"/>
    </location>
</feature>
<comment type="pathway">
    <text evidence="4 16">Amino-acid biosynthesis; L-tyrosine biosynthesis; (4-hydroxyphenyl)pyruvate from prephenate (NAD(+) route): step 1/1.</text>
</comment>
<accession>A0A330LVN3</accession>
<evidence type="ECO:0000256" key="3">
    <source>
        <dbReference type="ARBA" id="ARBA00004817"/>
    </source>
</evidence>
<evidence type="ECO:0000256" key="12">
    <source>
        <dbReference type="ARBA" id="ARBA00023268"/>
    </source>
</evidence>
<evidence type="ECO:0000256" key="13">
    <source>
        <dbReference type="ARBA" id="ARBA00049260"/>
    </source>
</evidence>